<dbReference type="GO" id="GO:0003887">
    <property type="term" value="F:DNA-directed DNA polymerase activity"/>
    <property type="evidence" value="ECO:0007669"/>
    <property type="project" value="UniProtKB-EC"/>
</dbReference>
<dbReference type="InterPro" id="IPR013520">
    <property type="entry name" value="Ribonucl_H"/>
</dbReference>
<keyword evidence="3" id="KW-1185">Reference proteome</keyword>
<feature type="domain" description="Exonuclease" evidence="1">
    <location>
        <begin position="26"/>
        <end position="197"/>
    </location>
</feature>
<dbReference type="EMBL" id="JBEPME010000004">
    <property type="protein sequence ID" value="MET3657999.1"/>
    <property type="molecule type" value="Genomic_DNA"/>
</dbReference>
<dbReference type="Gene3D" id="3.30.420.10">
    <property type="entry name" value="Ribonuclease H-like superfamily/Ribonuclease H"/>
    <property type="match status" value="1"/>
</dbReference>
<dbReference type="RefSeq" id="WP_340741651.1">
    <property type="nucleotide sequence ID" value="NZ_CP185279.1"/>
</dbReference>
<dbReference type="Proteomes" id="UP001549104">
    <property type="component" value="Unassembled WGS sequence"/>
</dbReference>
<gene>
    <name evidence="2" type="ORF">ABIC55_003096</name>
</gene>
<protein>
    <submittedName>
        <fullName evidence="2">DNA polymerase-3 subunit epsilon</fullName>
        <ecNumber evidence="2">2.7.7.7</ecNumber>
    </submittedName>
</protein>
<sequence length="221" mass="25658">MFWRKQRLNYKLDQSFLLNTKLRDMPFTVFDTETTGFAIAADDGLIEIGAVHVEKSEVTNRVFQTFVKPLGEIPEYITRLTSIEQYHVENAPTALEAIESYFQFIEDTKSGGWIGHHVSFDTLVIKKELQRVKYSYEEPTSFDTLDLIDYLNPSWDQLDLKEYAQLFGTPLFERHRALGDALTTAHLFVELLKHLEEKGIITLADLLRLKHSNLRLKTARF</sequence>
<dbReference type="PANTHER" id="PTHR30231">
    <property type="entry name" value="DNA POLYMERASE III SUBUNIT EPSILON"/>
    <property type="match status" value="1"/>
</dbReference>
<evidence type="ECO:0000313" key="3">
    <source>
        <dbReference type="Proteomes" id="UP001549104"/>
    </source>
</evidence>
<dbReference type="InterPro" id="IPR012337">
    <property type="entry name" value="RNaseH-like_sf"/>
</dbReference>
<comment type="caution">
    <text evidence="2">The sequence shown here is derived from an EMBL/GenBank/DDBJ whole genome shotgun (WGS) entry which is preliminary data.</text>
</comment>
<keyword evidence="2" id="KW-0808">Transferase</keyword>
<organism evidence="2 3">
    <name type="scientific">Sporosarcina psychrophila</name>
    <name type="common">Bacillus psychrophilus</name>
    <dbReference type="NCBI Taxonomy" id="1476"/>
    <lineage>
        <taxon>Bacteria</taxon>
        <taxon>Bacillati</taxon>
        <taxon>Bacillota</taxon>
        <taxon>Bacilli</taxon>
        <taxon>Bacillales</taxon>
        <taxon>Caryophanaceae</taxon>
        <taxon>Sporosarcina</taxon>
    </lineage>
</organism>
<dbReference type="EC" id="2.7.7.7" evidence="2"/>
<dbReference type="CDD" id="cd06127">
    <property type="entry name" value="DEDDh"/>
    <property type="match status" value="1"/>
</dbReference>
<name>A0ABV2KA89_SPOPS</name>
<proteinExistence type="predicted"/>
<keyword evidence="2" id="KW-0548">Nucleotidyltransferase</keyword>
<accession>A0ABV2KA89</accession>
<dbReference type="Pfam" id="PF00929">
    <property type="entry name" value="RNase_T"/>
    <property type="match status" value="1"/>
</dbReference>
<evidence type="ECO:0000313" key="2">
    <source>
        <dbReference type="EMBL" id="MET3657999.1"/>
    </source>
</evidence>
<dbReference type="SMART" id="SM00479">
    <property type="entry name" value="EXOIII"/>
    <property type="match status" value="1"/>
</dbReference>
<evidence type="ECO:0000259" key="1">
    <source>
        <dbReference type="SMART" id="SM00479"/>
    </source>
</evidence>
<dbReference type="SUPFAM" id="SSF53098">
    <property type="entry name" value="Ribonuclease H-like"/>
    <property type="match status" value="1"/>
</dbReference>
<reference evidence="2 3" key="1">
    <citation type="submission" date="2024-06" db="EMBL/GenBank/DDBJ databases">
        <title>Sorghum-associated microbial communities from plants grown in Nebraska, USA.</title>
        <authorList>
            <person name="Schachtman D."/>
        </authorList>
    </citation>
    <scope>NUCLEOTIDE SEQUENCE [LARGE SCALE GENOMIC DNA]</scope>
    <source>
        <strain evidence="2 3">1288</strain>
    </source>
</reference>
<dbReference type="InterPro" id="IPR036397">
    <property type="entry name" value="RNaseH_sf"/>
</dbReference>
<dbReference type="PANTHER" id="PTHR30231:SF41">
    <property type="entry name" value="DNA POLYMERASE III SUBUNIT EPSILON"/>
    <property type="match status" value="1"/>
</dbReference>